<dbReference type="PANTHER" id="PTHR47966">
    <property type="entry name" value="BETA-SITE APP-CLEAVING ENZYME, ISOFORM A-RELATED"/>
    <property type="match status" value="1"/>
</dbReference>
<feature type="domain" description="Peptidase A1" evidence="6">
    <location>
        <begin position="56"/>
        <end position="362"/>
    </location>
</feature>
<keyword evidence="4" id="KW-0378">Hydrolase</keyword>
<comment type="similarity">
    <text evidence="1 4">Belongs to the peptidase A1 family.</text>
</comment>
<evidence type="ECO:0000256" key="2">
    <source>
        <dbReference type="PIRSR" id="PIRSR601461-1"/>
    </source>
</evidence>
<dbReference type="GO" id="GO:0006508">
    <property type="term" value="P:proteolysis"/>
    <property type="evidence" value="ECO:0007669"/>
    <property type="project" value="UniProtKB-KW"/>
</dbReference>
<proteinExistence type="inferred from homology"/>
<evidence type="ECO:0000256" key="3">
    <source>
        <dbReference type="PIRSR" id="PIRSR601461-2"/>
    </source>
</evidence>
<dbReference type="InterPro" id="IPR021109">
    <property type="entry name" value="Peptidase_aspartic_dom_sf"/>
</dbReference>
<dbReference type="InterPro" id="IPR001969">
    <property type="entry name" value="Aspartic_peptidase_AS"/>
</dbReference>
<dbReference type="InterPro" id="IPR033121">
    <property type="entry name" value="PEPTIDASE_A1"/>
</dbReference>
<evidence type="ECO:0000256" key="1">
    <source>
        <dbReference type="ARBA" id="ARBA00007447"/>
    </source>
</evidence>
<feature type="transmembrane region" description="Helical" evidence="5">
    <location>
        <begin position="6"/>
        <end position="27"/>
    </location>
</feature>
<evidence type="ECO:0000313" key="7">
    <source>
        <dbReference type="EMBL" id="KAJ6643864.1"/>
    </source>
</evidence>
<gene>
    <name evidence="7" type="primary">PAG4</name>
    <name evidence="7" type="ORF">Bhyg_08829</name>
</gene>
<dbReference type="PANTHER" id="PTHR47966:SF51">
    <property type="entry name" value="BETA-SITE APP-CLEAVING ENZYME, ISOFORM A-RELATED"/>
    <property type="match status" value="1"/>
</dbReference>
<dbReference type="Proteomes" id="UP001151699">
    <property type="component" value="Chromosome B"/>
</dbReference>
<sequence length="365" mass="39670">MNRFVIIYLTFACVFGVIVGVSNDGLLRLPVVRRSRRAADENGEKVAMANWRDDDYAVPISIGTPPQPFIVLLDTGSSDLWVPSVKAKDSPDCVNLCSARHFYNESESTTFEKGPGDFFIGYIGASVKGPIAIDTVSIGDLTVTDQMFGSGESGSHPATFDGVFGVSYALSAQIDKTTVLDRLYDQGQIKKRLLCTKLWKAPADSEVIFGGCDVEADDWIPVAVPDYWKVNLTKIVVTSSKDGSELVTVDVNAVAVFDTGAGYNIHMPTKYADPISNALAAKWDGISYLVDCANFTDLPNVNLHFGDVVIPLSLEDYAWKSGDECQLGFKKADDANDFLSGTMLYNKGTFIFDMDNSRIGLAGIK</sequence>
<keyword evidence="5" id="KW-0472">Membrane</keyword>
<dbReference type="PROSITE" id="PS00141">
    <property type="entry name" value="ASP_PROTEASE"/>
    <property type="match status" value="1"/>
</dbReference>
<keyword evidence="5" id="KW-1133">Transmembrane helix</keyword>
<organism evidence="7 8">
    <name type="scientific">Pseudolycoriella hygida</name>
    <dbReference type="NCBI Taxonomy" id="35572"/>
    <lineage>
        <taxon>Eukaryota</taxon>
        <taxon>Metazoa</taxon>
        <taxon>Ecdysozoa</taxon>
        <taxon>Arthropoda</taxon>
        <taxon>Hexapoda</taxon>
        <taxon>Insecta</taxon>
        <taxon>Pterygota</taxon>
        <taxon>Neoptera</taxon>
        <taxon>Endopterygota</taxon>
        <taxon>Diptera</taxon>
        <taxon>Nematocera</taxon>
        <taxon>Sciaroidea</taxon>
        <taxon>Sciaridae</taxon>
        <taxon>Pseudolycoriella</taxon>
    </lineage>
</organism>
<dbReference type="Gene3D" id="2.40.70.10">
    <property type="entry name" value="Acid Proteases"/>
    <property type="match status" value="2"/>
</dbReference>
<dbReference type="FunFam" id="2.40.70.10:FF:000008">
    <property type="entry name" value="Cathepsin D"/>
    <property type="match status" value="1"/>
</dbReference>
<dbReference type="SUPFAM" id="SSF50630">
    <property type="entry name" value="Acid proteases"/>
    <property type="match status" value="1"/>
</dbReference>
<dbReference type="GO" id="GO:0004190">
    <property type="term" value="F:aspartic-type endopeptidase activity"/>
    <property type="evidence" value="ECO:0007669"/>
    <property type="project" value="UniProtKB-KW"/>
</dbReference>
<name>A0A9Q0N5D6_9DIPT</name>
<keyword evidence="8" id="KW-1185">Reference proteome</keyword>
<feature type="disulfide bond" evidence="3">
    <location>
        <begin position="292"/>
        <end position="325"/>
    </location>
</feature>
<dbReference type="OrthoDB" id="2747330at2759"/>
<dbReference type="PROSITE" id="PS51767">
    <property type="entry name" value="PEPTIDASE_A1"/>
    <property type="match status" value="1"/>
</dbReference>
<keyword evidence="4" id="KW-0645">Protease</keyword>
<comment type="caution">
    <text evidence="7">The sequence shown here is derived from an EMBL/GenBank/DDBJ whole genome shotgun (WGS) entry which is preliminary data.</text>
</comment>
<reference evidence="7" key="1">
    <citation type="submission" date="2022-07" db="EMBL/GenBank/DDBJ databases">
        <authorList>
            <person name="Trinca V."/>
            <person name="Uliana J.V.C."/>
            <person name="Torres T.T."/>
            <person name="Ward R.J."/>
            <person name="Monesi N."/>
        </authorList>
    </citation>
    <scope>NUCLEOTIDE SEQUENCE</scope>
    <source>
        <strain evidence="7">HSMRA1968</strain>
        <tissue evidence="7">Whole embryos</tissue>
    </source>
</reference>
<feature type="active site" evidence="2">
    <location>
        <position position="74"/>
    </location>
</feature>
<protein>
    <submittedName>
        <fullName evidence="7">Pregnancy-associated glycoprotein 4</fullName>
    </submittedName>
</protein>
<evidence type="ECO:0000313" key="8">
    <source>
        <dbReference type="Proteomes" id="UP001151699"/>
    </source>
</evidence>
<feature type="active site" evidence="2">
    <location>
        <position position="258"/>
    </location>
</feature>
<keyword evidence="3" id="KW-1015">Disulfide bond</keyword>
<dbReference type="EMBL" id="WJQU01000002">
    <property type="protein sequence ID" value="KAJ6643864.1"/>
    <property type="molecule type" value="Genomic_DNA"/>
</dbReference>
<keyword evidence="4" id="KW-0064">Aspartyl protease</keyword>
<dbReference type="AlphaFoldDB" id="A0A9Q0N5D6"/>
<evidence type="ECO:0000259" key="6">
    <source>
        <dbReference type="PROSITE" id="PS51767"/>
    </source>
</evidence>
<dbReference type="Pfam" id="PF00026">
    <property type="entry name" value="Asp"/>
    <property type="match status" value="1"/>
</dbReference>
<dbReference type="PRINTS" id="PR00792">
    <property type="entry name" value="PEPSIN"/>
</dbReference>
<evidence type="ECO:0000256" key="5">
    <source>
        <dbReference type="SAM" id="Phobius"/>
    </source>
</evidence>
<accession>A0A9Q0N5D6</accession>
<dbReference type="InterPro" id="IPR034164">
    <property type="entry name" value="Pepsin-like_dom"/>
</dbReference>
<dbReference type="CDD" id="cd05471">
    <property type="entry name" value="pepsin_like"/>
    <property type="match status" value="1"/>
</dbReference>
<evidence type="ECO:0000256" key="4">
    <source>
        <dbReference type="RuleBase" id="RU000454"/>
    </source>
</evidence>
<keyword evidence="5" id="KW-0812">Transmembrane</keyword>
<dbReference type="InterPro" id="IPR001461">
    <property type="entry name" value="Aspartic_peptidase_A1"/>
</dbReference>